<accession>A0A7I4Y5T5</accession>
<dbReference type="PANTHER" id="PTHR16501:SF6">
    <property type="entry name" value="TRANSPORT AND GOLGI ORGANIZATION PROTEIN 11"/>
    <property type="match status" value="1"/>
</dbReference>
<evidence type="ECO:0000256" key="7">
    <source>
        <dbReference type="ARBA" id="ARBA00023136"/>
    </source>
</evidence>
<evidence type="ECO:0000256" key="3">
    <source>
        <dbReference type="ARBA" id="ARBA00022787"/>
    </source>
</evidence>
<keyword evidence="7 9" id="KW-0472">Membrane</keyword>
<sequence length="163" mass="18663">MSMIVPEHISVTGEPLKSLSFESQDVPQKERLMQMMNVPDRIVLKGGDTYEGFDAQPSELMDDHINHISKDQLQDLPHTITLAESPYLDRGGTTDEPVRSENSIAVEENPLQELKLMRRQIGRISSRLFQLEYELEQRRFRDKLSITALFGMAAVLLLALLRR</sequence>
<comment type="subcellular location">
    <subcellularLocation>
        <location evidence="9">Mitochondrion outer membrane</location>
        <topology evidence="9">Single-pass type IV membrane protein</topology>
    </subcellularLocation>
    <subcellularLocation>
        <location evidence="9">Peroxisome</location>
    </subcellularLocation>
</comment>
<keyword evidence="3 9" id="KW-1000">Mitochondrion outer membrane</keyword>
<dbReference type="GO" id="GO:0005777">
    <property type="term" value="C:peroxisome"/>
    <property type="evidence" value="ECO:0007669"/>
    <property type="project" value="UniProtKB-SubCell"/>
</dbReference>
<evidence type="ECO:0000256" key="2">
    <source>
        <dbReference type="ARBA" id="ARBA00022692"/>
    </source>
</evidence>
<keyword evidence="11" id="KW-1185">Reference proteome</keyword>
<protein>
    <recommendedName>
        <fullName evidence="9">Mitochondrial fission factor</fullName>
    </recommendedName>
</protein>
<evidence type="ECO:0000256" key="1">
    <source>
        <dbReference type="ARBA" id="ARBA00009806"/>
    </source>
</evidence>
<dbReference type="OMA" id="GHYLNDV"/>
<keyword evidence="5" id="KW-0175">Coiled coil</keyword>
<keyword evidence="4 9" id="KW-1133">Transmembrane helix</keyword>
<evidence type="ECO:0000256" key="8">
    <source>
        <dbReference type="ARBA" id="ARBA00023140"/>
    </source>
</evidence>
<feature type="domain" description="Mff-like" evidence="10">
    <location>
        <begin position="3"/>
        <end position="96"/>
    </location>
</feature>
<proteinExistence type="inferred from homology"/>
<dbReference type="Pfam" id="PF05644">
    <property type="entry name" value="Miff"/>
    <property type="match status" value="1"/>
</dbReference>
<dbReference type="AlphaFoldDB" id="A0A7I4Y5T5"/>
<evidence type="ECO:0000256" key="9">
    <source>
        <dbReference type="RuleBase" id="RU368040"/>
    </source>
</evidence>
<dbReference type="GO" id="GO:0005741">
    <property type="term" value="C:mitochondrial outer membrane"/>
    <property type="evidence" value="ECO:0007669"/>
    <property type="project" value="UniProtKB-SubCell"/>
</dbReference>
<evidence type="ECO:0000313" key="12">
    <source>
        <dbReference type="WBParaSite" id="HCON_00049140-00001"/>
    </source>
</evidence>
<keyword evidence="2 9" id="KW-0812">Transmembrane</keyword>
<dbReference type="GO" id="GO:0000266">
    <property type="term" value="P:mitochondrial fission"/>
    <property type="evidence" value="ECO:0007669"/>
    <property type="project" value="UniProtKB-UniRule"/>
</dbReference>
<evidence type="ECO:0000256" key="4">
    <source>
        <dbReference type="ARBA" id="ARBA00022989"/>
    </source>
</evidence>
<feature type="transmembrane region" description="Helical" evidence="9">
    <location>
        <begin position="144"/>
        <end position="161"/>
    </location>
</feature>
<evidence type="ECO:0000256" key="6">
    <source>
        <dbReference type="ARBA" id="ARBA00023128"/>
    </source>
</evidence>
<evidence type="ECO:0000313" key="11">
    <source>
        <dbReference type="Proteomes" id="UP000025227"/>
    </source>
</evidence>
<dbReference type="InterPro" id="IPR008518">
    <property type="entry name" value="Mff/Tango-11"/>
</dbReference>
<keyword evidence="8 9" id="KW-0576">Peroxisome</keyword>
<dbReference type="GO" id="GO:0090141">
    <property type="term" value="P:positive regulation of mitochondrial fission"/>
    <property type="evidence" value="ECO:0007669"/>
    <property type="project" value="UniProtKB-UniRule"/>
</dbReference>
<evidence type="ECO:0000259" key="10">
    <source>
        <dbReference type="Pfam" id="PF05644"/>
    </source>
</evidence>
<comment type="similarity">
    <text evidence="1 9">Belongs to the Tango11 family.</text>
</comment>
<keyword evidence="6 9" id="KW-0496">Mitochondrion</keyword>
<evidence type="ECO:0000256" key="5">
    <source>
        <dbReference type="ARBA" id="ARBA00023054"/>
    </source>
</evidence>
<comment type="function">
    <text evidence="9">Plays a role in mitochondrial and peroxisomal fission. Promotes the recruitment and association of the fission mediator dynamin-related protein 1 (DNM1L) to the mitochondrial surface.</text>
</comment>
<organism evidence="11 12">
    <name type="scientific">Haemonchus contortus</name>
    <name type="common">Barber pole worm</name>
    <dbReference type="NCBI Taxonomy" id="6289"/>
    <lineage>
        <taxon>Eukaryota</taxon>
        <taxon>Metazoa</taxon>
        <taxon>Ecdysozoa</taxon>
        <taxon>Nematoda</taxon>
        <taxon>Chromadorea</taxon>
        <taxon>Rhabditida</taxon>
        <taxon>Rhabditina</taxon>
        <taxon>Rhabditomorpha</taxon>
        <taxon>Strongyloidea</taxon>
        <taxon>Trichostrongylidae</taxon>
        <taxon>Haemonchus</taxon>
    </lineage>
</organism>
<dbReference type="OrthoDB" id="5986838at2759"/>
<dbReference type="Proteomes" id="UP000025227">
    <property type="component" value="Unplaced"/>
</dbReference>
<reference evidence="12" key="1">
    <citation type="submission" date="2020-12" db="UniProtKB">
        <authorList>
            <consortium name="WormBaseParasite"/>
        </authorList>
    </citation>
    <scope>IDENTIFICATION</scope>
    <source>
        <strain evidence="12">MHco3</strain>
    </source>
</reference>
<dbReference type="InterPro" id="IPR039433">
    <property type="entry name" value="Mff-like_dom"/>
</dbReference>
<dbReference type="GO" id="GO:0090314">
    <property type="term" value="P:positive regulation of protein targeting to membrane"/>
    <property type="evidence" value="ECO:0007669"/>
    <property type="project" value="UniProtKB-UniRule"/>
</dbReference>
<dbReference type="WBParaSite" id="HCON_00049140-00001">
    <property type="protein sequence ID" value="HCON_00049140-00001"/>
    <property type="gene ID" value="HCON_00049140"/>
</dbReference>
<dbReference type="PANTHER" id="PTHR16501">
    <property type="entry name" value="TRANSPORT AND GOLGI ORGANIZATION PROTEIN 11"/>
    <property type="match status" value="1"/>
</dbReference>
<name>A0A7I4Y5T5_HAECO</name>